<dbReference type="AlphaFoldDB" id="E2BD34"/>
<keyword evidence="1" id="KW-0479">Metal-binding</keyword>
<reference evidence="3 4" key="1">
    <citation type="journal article" date="2010" name="Science">
        <title>Genomic comparison of the ants Camponotus floridanus and Harpegnathos saltator.</title>
        <authorList>
            <person name="Bonasio R."/>
            <person name="Zhang G."/>
            <person name="Ye C."/>
            <person name="Mutti N.S."/>
            <person name="Fang X."/>
            <person name="Qin N."/>
            <person name="Donahue G."/>
            <person name="Yang P."/>
            <person name="Li Q."/>
            <person name="Li C."/>
            <person name="Zhang P."/>
            <person name="Huang Z."/>
            <person name="Berger S.L."/>
            <person name="Reinberg D."/>
            <person name="Wang J."/>
            <person name="Liebig J."/>
        </authorList>
    </citation>
    <scope>NUCLEOTIDE SEQUENCE [LARGE SCALE GENOMIC DNA]</scope>
    <source>
        <strain evidence="3 4">R22 G/1</strain>
    </source>
</reference>
<dbReference type="InParanoid" id="E2BD34"/>
<evidence type="ECO:0000313" key="3">
    <source>
        <dbReference type="EMBL" id="EFN86395.1"/>
    </source>
</evidence>
<feature type="non-terminal residue" evidence="3">
    <location>
        <position position="1"/>
    </location>
</feature>
<dbReference type="InterPro" id="IPR013087">
    <property type="entry name" value="Znf_C2H2_type"/>
</dbReference>
<sequence length="170" mass="20006">KKFKQAFSRDWLENDNYKSWMKEVPENCSKYFCQVCNKMFSCSSRVSRHAESTLHRNNALQNRNQESSPPFTDRKEIAEIKCVALIAEKNILFQTAEIILSFSQDVGKNSAVLQSMTMHRKKVPKIINVLYAREQERLVEKLQNNKFSIFIVEPSDITNDKWMTFLVRYV</sequence>
<proteinExistence type="predicted"/>
<dbReference type="SUPFAM" id="SSF57667">
    <property type="entry name" value="beta-beta-alpha zinc fingers"/>
    <property type="match status" value="1"/>
</dbReference>
<dbReference type="OMA" id="KAHIEIC"/>
<dbReference type="InterPro" id="IPR036236">
    <property type="entry name" value="Znf_C2H2_sf"/>
</dbReference>
<evidence type="ECO:0000313" key="4">
    <source>
        <dbReference type="Proteomes" id="UP000008237"/>
    </source>
</evidence>
<dbReference type="PROSITE" id="PS00028">
    <property type="entry name" value="ZINC_FINGER_C2H2_1"/>
    <property type="match status" value="1"/>
</dbReference>
<dbReference type="Proteomes" id="UP000008237">
    <property type="component" value="Unassembled WGS sequence"/>
</dbReference>
<feature type="non-terminal residue" evidence="3">
    <location>
        <position position="170"/>
    </location>
</feature>
<accession>E2BD34</accession>
<name>E2BD34_HARSA</name>
<dbReference type="EMBL" id="GL447552">
    <property type="protein sequence ID" value="EFN86395.1"/>
    <property type="molecule type" value="Genomic_DNA"/>
</dbReference>
<organism evidence="4">
    <name type="scientific">Harpegnathos saltator</name>
    <name type="common">Jerdon's jumping ant</name>
    <dbReference type="NCBI Taxonomy" id="610380"/>
    <lineage>
        <taxon>Eukaryota</taxon>
        <taxon>Metazoa</taxon>
        <taxon>Ecdysozoa</taxon>
        <taxon>Arthropoda</taxon>
        <taxon>Hexapoda</taxon>
        <taxon>Insecta</taxon>
        <taxon>Pterygota</taxon>
        <taxon>Neoptera</taxon>
        <taxon>Endopterygota</taxon>
        <taxon>Hymenoptera</taxon>
        <taxon>Apocrita</taxon>
        <taxon>Aculeata</taxon>
        <taxon>Formicoidea</taxon>
        <taxon>Formicidae</taxon>
        <taxon>Ponerinae</taxon>
        <taxon>Ponerini</taxon>
        <taxon>Harpegnathos</taxon>
    </lineage>
</organism>
<evidence type="ECO:0000256" key="1">
    <source>
        <dbReference type="PROSITE-ProRule" id="PRU00042"/>
    </source>
</evidence>
<keyword evidence="4" id="KW-1185">Reference proteome</keyword>
<evidence type="ECO:0000259" key="2">
    <source>
        <dbReference type="PROSITE" id="PS50157"/>
    </source>
</evidence>
<dbReference type="GO" id="GO:0008270">
    <property type="term" value="F:zinc ion binding"/>
    <property type="evidence" value="ECO:0007669"/>
    <property type="project" value="UniProtKB-KW"/>
</dbReference>
<keyword evidence="1" id="KW-0863">Zinc-finger</keyword>
<dbReference type="PROSITE" id="PS50157">
    <property type="entry name" value="ZINC_FINGER_C2H2_2"/>
    <property type="match status" value="1"/>
</dbReference>
<feature type="domain" description="C2H2-type" evidence="2">
    <location>
        <begin position="31"/>
        <end position="60"/>
    </location>
</feature>
<gene>
    <name evidence="3" type="ORF">EAI_08016</name>
</gene>
<protein>
    <recommendedName>
        <fullName evidence="2">C2H2-type domain-containing protein</fullName>
    </recommendedName>
</protein>
<keyword evidence="1" id="KW-0862">Zinc</keyword>